<organism evidence="7 8">
    <name type="scientific">Kroppenstedtia eburnea</name>
    <dbReference type="NCBI Taxonomy" id="714067"/>
    <lineage>
        <taxon>Bacteria</taxon>
        <taxon>Bacillati</taxon>
        <taxon>Bacillota</taxon>
        <taxon>Bacilli</taxon>
        <taxon>Bacillales</taxon>
        <taxon>Thermoactinomycetaceae</taxon>
        <taxon>Kroppenstedtia</taxon>
    </lineage>
</organism>
<evidence type="ECO:0000313" key="7">
    <source>
        <dbReference type="EMBL" id="SIT12013.1"/>
    </source>
</evidence>
<dbReference type="OrthoDB" id="128422at2"/>
<dbReference type="AlphaFoldDB" id="A0A1N7PN18"/>
<evidence type="ECO:0000256" key="5">
    <source>
        <dbReference type="ARBA" id="ARBA00023136"/>
    </source>
</evidence>
<evidence type="ECO:0000313" key="8">
    <source>
        <dbReference type="Proteomes" id="UP000186795"/>
    </source>
</evidence>
<evidence type="ECO:0000256" key="4">
    <source>
        <dbReference type="ARBA" id="ARBA00022989"/>
    </source>
</evidence>
<keyword evidence="5 6" id="KW-0472">Membrane</keyword>
<gene>
    <name evidence="7" type="ORF">SAMN05421790_11373</name>
</gene>
<evidence type="ECO:0000256" key="1">
    <source>
        <dbReference type="ARBA" id="ARBA00004651"/>
    </source>
</evidence>
<reference evidence="8" key="1">
    <citation type="submission" date="2017-01" db="EMBL/GenBank/DDBJ databases">
        <authorList>
            <person name="Varghese N."/>
            <person name="Submissions S."/>
        </authorList>
    </citation>
    <scope>NUCLEOTIDE SEQUENCE [LARGE SCALE GENOMIC DNA]</scope>
    <source>
        <strain evidence="8">DSM 45196</strain>
    </source>
</reference>
<dbReference type="RefSeq" id="WP_009710059.1">
    <property type="nucleotide sequence ID" value="NZ_CP048103.1"/>
</dbReference>
<dbReference type="Pfam" id="PF09678">
    <property type="entry name" value="Caa3_CtaG"/>
    <property type="match status" value="1"/>
</dbReference>
<feature type="transmembrane region" description="Helical" evidence="6">
    <location>
        <begin position="81"/>
        <end position="99"/>
    </location>
</feature>
<feature type="transmembrane region" description="Helical" evidence="6">
    <location>
        <begin position="52"/>
        <end position="69"/>
    </location>
</feature>
<keyword evidence="2" id="KW-1003">Cell membrane</keyword>
<evidence type="ECO:0000256" key="2">
    <source>
        <dbReference type="ARBA" id="ARBA00022475"/>
    </source>
</evidence>
<feature type="transmembrane region" description="Helical" evidence="6">
    <location>
        <begin position="233"/>
        <end position="255"/>
    </location>
</feature>
<feature type="transmembrane region" description="Helical" evidence="6">
    <location>
        <begin position="189"/>
        <end position="213"/>
    </location>
</feature>
<accession>A0A1N7PN18</accession>
<dbReference type="GO" id="GO:0005886">
    <property type="term" value="C:plasma membrane"/>
    <property type="evidence" value="ECO:0007669"/>
    <property type="project" value="UniProtKB-SubCell"/>
</dbReference>
<keyword evidence="8" id="KW-1185">Reference proteome</keyword>
<dbReference type="InterPro" id="IPR019108">
    <property type="entry name" value="Caa3_assmbl_CtaG-rel"/>
</dbReference>
<sequence>MDALIRTWLTPDLWNVGLNLVVVALGSWYLVVTTRRRESLAAGKPVPPGQKLLFLIGLALFYLALGSPMETIGHELFSIHMLQQSILYLIVPPLIIRGIPDWMWRRWLKIAPVRKWAAWGRRPFVSLILFNGLFSFYHIPPVFDFLMGDDFYQLLSHGVLMSAAALMWWPVMTPLKEETVLSPLRKLGYIAAAGVLLTPACALIIFSEGLIFASFDGTARLFPLLTPRNDQQLGGVVMKIMQEIAYGVALGHVFLQWVRQEGKKNVYGVPDEPVPVPSVEWNRGGVEEREDLK</sequence>
<protein>
    <submittedName>
        <fullName evidence="7">Putative membrane protein</fullName>
    </submittedName>
</protein>
<dbReference type="EMBL" id="FTOD01000013">
    <property type="protein sequence ID" value="SIT12013.1"/>
    <property type="molecule type" value="Genomic_DNA"/>
</dbReference>
<feature type="transmembrane region" description="Helical" evidence="6">
    <location>
        <begin position="13"/>
        <end position="31"/>
    </location>
</feature>
<dbReference type="Proteomes" id="UP000186795">
    <property type="component" value="Unassembled WGS sequence"/>
</dbReference>
<keyword evidence="3 6" id="KW-0812">Transmembrane</keyword>
<evidence type="ECO:0000256" key="6">
    <source>
        <dbReference type="SAM" id="Phobius"/>
    </source>
</evidence>
<keyword evidence="4 6" id="KW-1133">Transmembrane helix</keyword>
<comment type="subcellular location">
    <subcellularLocation>
        <location evidence="1">Cell membrane</location>
        <topology evidence="1">Multi-pass membrane protein</topology>
    </subcellularLocation>
</comment>
<evidence type="ECO:0000256" key="3">
    <source>
        <dbReference type="ARBA" id="ARBA00022692"/>
    </source>
</evidence>
<feature type="transmembrane region" description="Helical" evidence="6">
    <location>
        <begin position="119"/>
        <end position="139"/>
    </location>
</feature>
<proteinExistence type="predicted"/>
<name>A0A1N7PN18_9BACL</name>
<feature type="transmembrane region" description="Helical" evidence="6">
    <location>
        <begin position="151"/>
        <end position="169"/>
    </location>
</feature>